<dbReference type="STRING" id="218851.A0A2G5C700"/>
<dbReference type="InterPro" id="IPR007541">
    <property type="entry name" value="Uncharacterised_BSP"/>
</dbReference>
<dbReference type="Proteomes" id="UP000230069">
    <property type="component" value="Unassembled WGS sequence"/>
</dbReference>
<gene>
    <name evidence="1" type="ORF">AQUCO_08300019v1</name>
</gene>
<dbReference type="AlphaFoldDB" id="A0A2G5C700"/>
<organism evidence="1 2">
    <name type="scientific">Aquilegia coerulea</name>
    <name type="common">Rocky mountain columbine</name>
    <dbReference type="NCBI Taxonomy" id="218851"/>
    <lineage>
        <taxon>Eukaryota</taxon>
        <taxon>Viridiplantae</taxon>
        <taxon>Streptophyta</taxon>
        <taxon>Embryophyta</taxon>
        <taxon>Tracheophyta</taxon>
        <taxon>Spermatophyta</taxon>
        <taxon>Magnoliopsida</taxon>
        <taxon>Ranunculales</taxon>
        <taxon>Ranunculaceae</taxon>
        <taxon>Thalictroideae</taxon>
        <taxon>Aquilegia</taxon>
    </lineage>
</organism>
<dbReference type="Pfam" id="PF04450">
    <property type="entry name" value="BSP"/>
    <property type="match status" value="1"/>
</dbReference>
<dbReference type="OrthoDB" id="891726at2759"/>
<protein>
    <recommendedName>
        <fullName evidence="3">Basic secretory protease</fullName>
    </recommendedName>
</protein>
<reference evidence="1 2" key="1">
    <citation type="submission" date="2017-09" db="EMBL/GenBank/DDBJ databases">
        <title>WGS assembly of Aquilegia coerulea Goldsmith.</title>
        <authorList>
            <person name="Hodges S."/>
            <person name="Kramer E."/>
            <person name="Nordborg M."/>
            <person name="Tomkins J."/>
            <person name="Borevitz J."/>
            <person name="Derieg N."/>
            <person name="Yan J."/>
            <person name="Mihaltcheva S."/>
            <person name="Hayes R.D."/>
            <person name="Rokhsar D."/>
        </authorList>
    </citation>
    <scope>NUCLEOTIDE SEQUENCE [LARGE SCALE GENOMIC DNA]</scope>
    <source>
        <strain evidence="2">cv. Goldsmith</strain>
    </source>
</reference>
<evidence type="ECO:0000313" key="2">
    <source>
        <dbReference type="Proteomes" id="UP000230069"/>
    </source>
</evidence>
<dbReference type="InParanoid" id="A0A2G5C700"/>
<evidence type="ECO:0008006" key="3">
    <source>
        <dbReference type="Google" id="ProtNLM"/>
    </source>
</evidence>
<keyword evidence="2" id="KW-1185">Reference proteome</keyword>
<proteinExistence type="predicted"/>
<sequence length="230" mass="25851">MAAALDPVQAVPFVRTSGKAIPESALHYGVSNQASGTPGGNRFDVEMGCAYTTEVMEIASEFIWQTFQQEDEERKNVTQVTLTVESFDGVAHTADNKIHLSSDYIASYLGDVKFEIIGVIFHEITHVWQWNGYHHDARQGLIEGIADYIRLKAGLAPSHWIKKGSGNRWDEGYAVTAFFLDYCNDLRNGFVASLNCLMKYSYSDEFFLELLGKPVDALWKDYKIKYGSLL</sequence>
<dbReference type="PANTHER" id="PTHR33321">
    <property type="match status" value="1"/>
</dbReference>
<evidence type="ECO:0000313" key="1">
    <source>
        <dbReference type="EMBL" id="PIA27045.1"/>
    </source>
</evidence>
<accession>A0A2G5C700</accession>
<dbReference type="EMBL" id="KZ305100">
    <property type="protein sequence ID" value="PIA27045.1"/>
    <property type="molecule type" value="Genomic_DNA"/>
</dbReference>
<name>A0A2G5C700_AQUCA</name>
<dbReference type="PANTHER" id="PTHR33321:SF12">
    <property type="entry name" value="PLANT BASIC SECRETORY PROTEIN (BSP) FAMILY PROTEIN"/>
    <property type="match status" value="1"/>
</dbReference>